<dbReference type="PANTHER" id="PTHR45695:SF9">
    <property type="entry name" value="LEUCOKININ RECEPTOR"/>
    <property type="match status" value="1"/>
</dbReference>
<feature type="region of interest" description="Disordered" evidence="8">
    <location>
        <begin position="115"/>
        <end position="142"/>
    </location>
</feature>
<feature type="compositionally biased region" description="Polar residues" evidence="8">
    <location>
        <begin position="115"/>
        <end position="134"/>
    </location>
</feature>
<evidence type="ECO:0000259" key="9">
    <source>
        <dbReference type="PROSITE" id="PS50262"/>
    </source>
</evidence>
<name>A0AAV4D2U2_9GAST</name>
<dbReference type="Pfam" id="PF00001">
    <property type="entry name" value="7tm_1"/>
    <property type="match status" value="1"/>
</dbReference>
<evidence type="ECO:0000256" key="4">
    <source>
        <dbReference type="ARBA" id="ARBA00023040"/>
    </source>
</evidence>
<dbReference type="GO" id="GO:0005886">
    <property type="term" value="C:plasma membrane"/>
    <property type="evidence" value="ECO:0007669"/>
    <property type="project" value="TreeGrafter"/>
</dbReference>
<keyword evidence="4" id="KW-0297">G-protein coupled receptor</keyword>
<dbReference type="Gene3D" id="1.20.1070.10">
    <property type="entry name" value="Rhodopsin 7-helix transmembrane proteins"/>
    <property type="match status" value="1"/>
</dbReference>
<dbReference type="PRINTS" id="PR00237">
    <property type="entry name" value="GPCRRHODOPSN"/>
</dbReference>
<dbReference type="PANTHER" id="PTHR45695">
    <property type="entry name" value="LEUCOKININ RECEPTOR-RELATED"/>
    <property type="match status" value="1"/>
</dbReference>
<comment type="caution">
    <text evidence="10">The sequence shown here is derived from an EMBL/GenBank/DDBJ whole genome shotgun (WGS) entry which is preliminary data.</text>
</comment>
<keyword evidence="7" id="KW-0807">Transducer</keyword>
<dbReference type="InterPro" id="IPR017452">
    <property type="entry name" value="GPCR_Rhodpsn_7TM"/>
</dbReference>
<dbReference type="AlphaFoldDB" id="A0AAV4D2U2"/>
<evidence type="ECO:0000256" key="6">
    <source>
        <dbReference type="ARBA" id="ARBA00023170"/>
    </source>
</evidence>
<evidence type="ECO:0000256" key="7">
    <source>
        <dbReference type="ARBA" id="ARBA00023224"/>
    </source>
</evidence>
<dbReference type="SUPFAM" id="SSF81321">
    <property type="entry name" value="Family A G protein-coupled receptor-like"/>
    <property type="match status" value="1"/>
</dbReference>
<evidence type="ECO:0000256" key="8">
    <source>
        <dbReference type="SAM" id="MobiDB-lite"/>
    </source>
</evidence>
<organism evidence="10 11">
    <name type="scientific">Plakobranchus ocellatus</name>
    <dbReference type="NCBI Taxonomy" id="259542"/>
    <lineage>
        <taxon>Eukaryota</taxon>
        <taxon>Metazoa</taxon>
        <taxon>Spiralia</taxon>
        <taxon>Lophotrochozoa</taxon>
        <taxon>Mollusca</taxon>
        <taxon>Gastropoda</taxon>
        <taxon>Heterobranchia</taxon>
        <taxon>Euthyneura</taxon>
        <taxon>Panpulmonata</taxon>
        <taxon>Sacoglossa</taxon>
        <taxon>Placobranchoidea</taxon>
        <taxon>Plakobranchidae</taxon>
        <taxon>Plakobranchus</taxon>
    </lineage>
</organism>
<accession>A0AAV4D2U2</accession>
<keyword evidence="5" id="KW-0472">Membrane</keyword>
<comment type="subcellular location">
    <subcellularLocation>
        <location evidence="1">Membrane</location>
        <topology evidence="1">Multi-pass membrane protein</topology>
    </subcellularLocation>
</comment>
<dbReference type="EMBL" id="BLXT01007309">
    <property type="protein sequence ID" value="GFO38326.1"/>
    <property type="molecule type" value="Genomic_DNA"/>
</dbReference>
<keyword evidence="11" id="KW-1185">Reference proteome</keyword>
<feature type="domain" description="G-protein coupled receptors family 1 profile" evidence="9">
    <location>
        <begin position="1"/>
        <end position="73"/>
    </location>
</feature>
<dbReference type="Proteomes" id="UP000735302">
    <property type="component" value="Unassembled WGS sequence"/>
</dbReference>
<protein>
    <submittedName>
        <fullName evidence="10">Pyroglutamylated rfamide peptide receptor</fullName>
    </submittedName>
</protein>
<sequence length="142" mass="15973">MLSISSMRTSLKKRAVKMLVLVVLLYLVCWSPLQVFTLTMRESESIKASSVVGLKYYLECLAFSSTAYNPIVYAFLNQTFRNNLRAVFLRKKRRVAPLSVQPDGLAPVFKTASSNWEGTDRTQPGSKTENGQTSKRTRTTAI</sequence>
<keyword evidence="6 10" id="KW-0675">Receptor</keyword>
<evidence type="ECO:0000256" key="2">
    <source>
        <dbReference type="ARBA" id="ARBA00022692"/>
    </source>
</evidence>
<evidence type="ECO:0000256" key="5">
    <source>
        <dbReference type="ARBA" id="ARBA00023136"/>
    </source>
</evidence>
<dbReference type="InterPro" id="IPR000276">
    <property type="entry name" value="GPCR_Rhodpsn"/>
</dbReference>
<reference evidence="10 11" key="1">
    <citation type="journal article" date="2021" name="Elife">
        <title>Chloroplast acquisition without the gene transfer in kleptoplastic sea slugs, Plakobranchus ocellatus.</title>
        <authorList>
            <person name="Maeda T."/>
            <person name="Takahashi S."/>
            <person name="Yoshida T."/>
            <person name="Shimamura S."/>
            <person name="Takaki Y."/>
            <person name="Nagai Y."/>
            <person name="Toyoda A."/>
            <person name="Suzuki Y."/>
            <person name="Arimoto A."/>
            <person name="Ishii H."/>
            <person name="Satoh N."/>
            <person name="Nishiyama T."/>
            <person name="Hasebe M."/>
            <person name="Maruyama T."/>
            <person name="Minagawa J."/>
            <person name="Obokata J."/>
            <person name="Shigenobu S."/>
        </authorList>
    </citation>
    <scope>NUCLEOTIDE SEQUENCE [LARGE SCALE GENOMIC DNA]</scope>
</reference>
<dbReference type="PROSITE" id="PS50262">
    <property type="entry name" value="G_PROTEIN_RECEP_F1_2"/>
    <property type="match status" value="1"/>
</dbReference>
<dbReference type="GO" id="GO:0004930">
    <property type="term" value="F:G protein-coupled receptor activity"/>
    <property type="evidence" value="ECO:0007669"/>
    <property type="project" value="UniProtKB-KW"/>
</dbReference>
<evidence type="ECO:0000256" key="3">
    <source>
        <dbReference type="ARBA" id="ARBA00022989"/>
    </source>
</evidence>
<proteinExistence type="predicted"/>
<keyword evidence="3" id="KW-1133">Transmembrane helix</keyword>
<evidence type="ECO:0000256" key="1">
    <source>
        <dbReference type="ARBA" id="ARBA00004141"/>
    </source>
</evidence>
<gene>
    <name evidence="10" type="ORF">PoB_006483100</name>
</gene>
<keyword evidence="2" id="KW-0812">Transmembrane</keyword>
<evidence type="ECO:0000313" key="10">
    <source>
        <dbReference type="EMBL" id="GFO38326.1"/>
    </source>
</evidence>
<evidence type="ECO:0000313" key="11">
    <source>
        <dbReference type="Proteomes" id="UP000735302"/>
    </source>
</evidence>